<name>A0A124HVT9_9ACTN</name>
<dbReference type="InterPro" id="IPR000674">
    <property type="entry name" value="Ald_Oxase/Xan_DH_a/b"/>
</dbReference>
<feature type="domain" description="Aldehyde oxidase/xanthine dehydrogenase a/b hammerhead" evidence="3">
    <location>
        <begin position="21"/>
        <end position="128"/>
    </location>
</feature>
<dbReference type="GO" id="GO:0016491">
    <property type="term" value="F:oxidoreductase activity"/>
    <property type="evidence" value="ECO:0007669"/>
    <property type="project" value="UniProtKB-KW"/>
</dbReference>
<dbReference type="Proteomes" id="UP000054375">
    <property type="component" value="Unassembled WGS sequence"/>
</dbReference>
<dbReference type="SUPFAM" id="SSF56003">
    <property type="entry name" value="Molybdenum cofactor-binding domain"/>
    <property type="match status" value="1"/>
</dbReference>
<dbReference type="GO" id="GO:0005506">
    <property type="term" value="F:iron ion binding"/>
    <property type="evidence" value="ECO:0007669"/>
    <property type="project" value="InterPro"/>
</dbReference>
<dbReference type="Pfam" id="PF20256">
    <property type="entry name" value="MoCoBD_2"/>
    <property type="match status" value="1"/>
</dbReference>
<accession>A0A124HVT9</accession>
<dbReference type="Gene3D" id="3.90.1170.50">
    <property type="entry name" value="Aldehyde oxidase/xanthine dehydrogenase, a/b hammerhead"/>
    <property type="match status" value="1"/>
</dbReference>
<dbReference type="Pfam" id="PF02738">
    <property type="entry name" value="MoCoBD_1"/>
    <property type="match status" value="1"/>
</dbReference>
<dbReference type="PANTHER" id="PTHR11908:SF132">
    <property type="entry name" value="ALDEHYDE OXIDASE 1-RELATED"/>
    <property type="match status" value="1"/>
</dbReference>
<dbReference type="RefSeq" id="WP_062245919.1">
    <property type="nucleotide sequence ID" value="NZ_JBPJFL010000003.1"/>
</dbReference>
<keyword evidence="1" id="KW-0500">Molybdenum</keyword>
<keyword evidence="5" id="KW-1185">Reference proteome</keyword>
<evidence type="ECO:0000256" key="2">
    <source>
        <dbReference type="ARBA" id="ARBA00023002"/>
    </source>
</evidence>
<dbReference type="Pfam" id="PF01315">
    <property type="entry name" value="Ald_Xan_dh_C"/>
    <property type="match status" value="1"/>
</dbReference>
<dbReference type="InterPro" id="IPR046867">
    <property type="entry name" value="AldOxase/xan_DH_MoCoBD2"/>
</dbReference>
<dbReference type="PANTHER" id="PTHR11908">
    <property type="entry name" value="XANTHINE DEHYDROGENASE"/>
    <property type="match status" value="1"/>
</dbReference>
<dbReference type="InterPro" id="IPR036856">
    <property type="entry name" value="Ald_Oxase/Xan_DH_a/b_sf"/>
</dbReference>
<reference evidence="4 5" key="1">
    <citation type="submission" date="2015-10" db="EMBL/GenBank/DDBJ databases">
        <title>Draft genome sequence of Streptomyces griseorubiginosus DSM 40469, type strain for the species Streptomyces griseorubiginosus.</title>
        <authorList>
            <person name="Ruckert C."/>
            <person name="Winkler A."/>
            <person name="Kalinowski J."/>
            <person name="Kampfer P."/>
            <person name="Glaeser S."/>
        </authorList>
    </citation>
    <scope>NUCLEOTIDE SEQUENCE [LARGE SCALE GENOMIC DNA]</scope>
    <source>
        <strain evidence="4 5">DSM 40469</strain>
    </source>
</reference>
<sequence length="739" mass="78006">MTTTSPVGAEIDRVEGRAKVTGAARYAADQRVNGKAYGYLVQSTIGLGSISSMNTAQALAAPGVIAVYSPFNPLKLYARQGDSAERYVPLQDDKVRFRGQIIGLVVAESFEQARDAAALVRTQYREEGHPRTSVAAAAPGTTVPSDAVGYPGPPSKNTVLAPGVASIDDALRDSAVTVESTFYQDPQNHCAMEPHATIAEWRDGRLTVYVGAQGPQQYAAALAGRLGVESDRVHVVSPYVGGGFGGKYKVWNDALVTAAAARDLGRPVKLVVSREQAFILNGHRPALQQTVKLGASHDGVLNAVWHETDSEDSVVGYCPNLPAEVTRALYKTPNLHFDQRQVTLDLPPISSMRAPWATPGAFALETAMDELAVKTGVDPLTLRLRNYATTSPETGRPWSSKHLDECYRVGAERFGWADRSPVPGTRVDGEWLVGMGMASGMLSATRAPASARVRFRDDGTVTVASAISDLGTGATTMLAIVAADALGVSLKTVSAELGDSALPPGVPAIGSIVTGSTVPAVQAAARDAITALITLAVQDAASPFHGKNSTDVHYQEGRLEADGRSVSFAQLLRAVGNPAVEAIATTAPGAETTRYAMDSFAAHFCEVRVNRYTGEPRVSRFTTVVDVGRVVNAKALRSQLVGGIIFGIGNALLEVNAIEDNGRLANSSLADYLVPVNADIPAIDTHWLDYPDTVFSEFGSRGMGELTTVGSSAAVGNAVYNATGIRIRDLPITLDKLIA</sequence>
<dbReference type="EMBL" id="LMWV01000036">
    <property type="protein sequence ID" value="KUN59491.1"/>
    <property type="molecule type" value="Genomic_DNA"/>
</dbReference>
<gene>
    <name evidence="4" type="ORF">AQJ54_39250</name>
</gene>
<evidence type="ECO:0000313" key="4">
    <source>
        <dbReference type="EMBL" id="KUN59491.1"/>
    </source>
</evidence>
<comment type="caution">
    <text evidence="4">The sequence shown here is derived from an EMBL/GenBank/DDBJ whole genome shotgun (WGS) entry which is preliminary data.</text>
</comment>
<dbReference type="SMART" id="SM01008">
    <property type="entry name" value="Ald_Xan_dh_C"/>
    <property type="match status" value="1"/>
</dbReference>
<evidence type="ECO:0000313" key="5">
    <source>
        <dbReference type="Proteomes" id="UP000054375"/>
    </source>
</evidence>
<dbReference type="InterPro" id="IPR037165">
    <property type="entry name" value="AldOxase/xan_DH_Mopterin-bd_sf"/>
</dbReference>
<dbReference type="InterPro" id="IPR016208">
    <property type="entry name" value="Ald_Oxase/xanthine_DH-like"/>
</dbReference>
<evidence type="ECO:0000256" key="1">
    <source>
        <dbReference type="ARBA" id="ARBA00022505"/>
    </source>
</evidence>
<proteinExistence type="predicted"/>
<dbReference type="Gene3D" id="3.30.365.10">
    <property type="entry name" value="Aldehyde oxidase/xanthine dehydrogenase, molybdopterin binding domain"/>
    <property type="match status" value="4"/>
</dbReference>
<keyword evidence="2" id="KW-0560">Oxidoreductase</keyword>
<evidence type="ECO:0000259" key="3">
    <source>
        <dbReference type="SMART" id="SM01008"/>
    </source>
</evidence>
<protein>
    <recommendedName>
        <fullName evidence="3">Aldehyde oxidase/xanthine dehydrogenase a/b hammerhead domain-containing protein</fullName>
    </recommendedName>
</protein>
<dbReference type="AlphaFoldDB" id="A0A124HVT9"/>
<organism evidence="4 5">
    <name type="scientific">Streptomyces griseorubiginosus</name>
    <dbReference type="NCBI Taxonomy" id="67304"/>
    <lineage>
        <taxon>Bacteria</taxon>
        <taxon>Bacillati</taxon>
        <taxon>Actinomycetota</taxon>
        <taxon>Actinomycetes</taxon>
        <taxon>Kitasatosporales</taxon>
        <taxon>Streptomycetaceae</taxon>
        <taxon>Streptomyces</taxon>
    </lineage>
</organism>
<dbReference type="InterPro" id="IPR008274">
    <property type="entry name" value="AldOxase/xan_DH_MoCoBD1"/>
</dbReference>
<dbReference type="SUPFAM" id="SSF54665">
    <property type="entry name" value="CO dehydrogenase molybdoprotein N-domain-like"/>
    <property type="match status" value="1"/>
</dbReference>